<dbReference type="Pfam" id="PF22936">
    <property type="entry name" value="Pol_BBD"/>
    <property type="match status" value="1"/>
</dbReference>
<feature type="compositionally biased region" description="Low complexity" evidence="21">
    <location>
        <begin position="672"/>
        <end position="683"/>
    </location>
</feature>
<dbReference type="SUPFAM" id="SSF56112">
    <property type="entry name" value="Protein kinase-like (PK-like)"/>
    <property type="match status" value="1"/>
</dbReference>
<keyword evidence="13 20" id="KW-0067">ATP-binding</keyword>
<evidence type="ECO:0000256" key="21">
    <source>
        <dbReference type="SAM" id="MobiDB-lite"/>
    </source>
</evidence>
<evidence type="ECO:0000256" key="16">
    <source>
        <dbReference type="ARBA" id="ARBA00023170"/>
    </source>
</evidence>
<comment type="catalytic activity">
    <reaction evidence="18">
        <text>L-seryl-[protein] + ATP = O-phospho-L-seryl-[protein] + ADP + H(+)</text>
        <dbReference type="Rhea" id="RHEA:17989"/>
        <dbReference type="Rhea" id="RHEA-COMP:9863"/>
        <dbReference type="Rhea" id="RHEA-COMP:11604"/>
        <dbReference type="ChEBI" id="CHEBI:15378"/>
        <dbReference type="ChEBI" id="CHEBI:29999"/>
        <dbReference type="ChEBI" id="CHEBI:30616"/>
        <dbReference type="ChEBI" id="CHEBI:83421"/>
        <dbReference type="ChEBI" id="CHEBI:456216"/>
        <dbReference type="EC" id="2.7.11.1"/>
    </reaction>
</comment>
<evidence type="ECO:0000259" key="23">
    <source>
        <dbReference type="PROSITE" id="PS50011"/>
    </source>
</evidence>
<accession>A0A2N9E6N0</accession>
<dbReference type="InterPro" id="IPR001611">
    <property type="entry name" value="Leu-rich_rpt"/>
</dbReference>
<dbReference type="Pfam" id="PF12819">
    <property type="entry name" value="Malectin_like"/>
    <property type="match status" value="1"/>
</dbReference>
<keyword evidence="19" id="KW-0863">Zinc-finger</keyword>
<keyword evidence="15 22" id="KW-0472">Membrane</keyword>
<dbReference type="Gene3D" id="3.30.420.10">
    <property type="entry name" value="Ribonuclease H-like superfamily/Ribonuclease H"/>
    <property type="match status" value="1"/>
</dbReference>
<keyword evidence="11" id="KW-0645">Protease</keyword>
<dbReference type="Gene3D" id="2.60.120.430">
    <property type="entry name" value="Galactose-binding lectin"/>
    <property type="match status" value="1"/>
</dbReference>
<keyword evidence="11" id="KW-0064">Aspartyl protease</keyword>
<keyword evidence="11" id="KW-0378">Hydrolase</keyword>
<evidence type="ECO:0000256" key="3">
    <source>
        <dbReference type="ARBA" id="ARBA00022527"/>
    </source>
</evidence>
<organism evidence="26">
    <name type="scientific">Fagus sylvatica</name>
    <name type="common">Beechnut</name>
    <dbReference type="NCBI Taxonomy" id="28930"/>
    <lineage>
        <taxon>Eukaryota</taxon>
        <taxon>Viridiplantae</taxon>
        <taxon>Streptophyta</taxon>
        <taxon>Embryophyta</taxon>
        <taxon>Tracheophyta</taxon>
        <taxon>Spermatophyta</taxon>
        <taxon>Magnoliopsida</taxon>
        <taxon>eudicotyledons</taxon>
        <taxon>Gunneridae</taxon>
        <taxon>Pentapetalae</taxon>
        <taxon>rosids</taxon>
        <taxon>fabids</taxon>
        <taxon>Fagales</taxon>
        <taxon>Fagaceae</taxon>
        <taxon>Fagus</taxon>
    </lineage>
</organism>
<dbReference type="InterPro" id="IPR043502">
    <property type="entry name" value="DNA/RNA_pol_sf"/>
</dbReference>
<dbReference type="Pfam" id="PF00560">
    <property type="entry name" value="LRR_1"/>
    <property type="match status" value="1"/>
</dbReference>
<reference evidence="26" key="1">
    <citation type="submission" date="2018-02" db="EMBL/GenBank/DDBJ databases">
        <authorList>
            <person name="Cohen D.B."/>
            <person name="Kent A.D."/>
        </authorList>
    </citation>
    <scope>NUCLEOTIDE SEQUENCE</scope>
</reference>
<evidence type="ECO:0000256" key="11">
    <source>
        <dbReference type="ARBA" id="ARBA00022750"/>
    </source>
</evidence>
<dbReference type="InterPro" id="IPR001245">
    <property type="entry name" value="Ser-Thr/Tyr_kinase_cat_dom"/>
</dbReference>
<keyword evidence="19" id="KW-0479">Metal-binding</keyword>
<dbReference type="SUPFAM" id="SSF56672">
    <property type="entry name" value="DNA/RNA polymerases"/>
    <property type="match status" value="1"/>
</dbReference>
<feature type="transmembrane region" description="Helical" evidence="22">
    <location>
        <begin position="1785"/>
        <end position="1810"/>
    </location>
</feature>
<proteinExistence type="predicted"/>
<dbReference type="PROSITE" id="PS50994">
    <property type="entry name" value="INTEGRASE"/>
    <property type="match status" value="1"/>
</dbReference>
<dbReference type="InterPro" id="IPR011009">
    <property type="entry name" value="Kinase-like_dom_sf"/>
</dbReference>
<comment type="catalytic activity">
    <reaction evidence="17">
        <text>L-threonyl-[protein] + ATP = O-phospho-L-threonyl-[protein] + ADP + H(+)</text>
        <dbReference type="Rhea" id="RHEA:46608"/>
        <dbReference type="Rhea" id="RHEA-COMP:11060"/>
        <dbReference type="Rhea" id="RHEA-COMP:11605"/>
        <dbReference type="ChEBI" id="CHEBI:15378"/>
        <dbReference type="ChEBI" id="CHEBI:30013"/>
        <dbReference type="ChEBI" id="CHEBI:30616"/>
        <dbReference type="ChEBI" id="CHEBI:61977"/>
        <dbReference type="ChEBI" id="CHEBI:456216"/>
        <dbReference type="EC" id="2.7.11.1"/>
    </reaction>
</comment>
<dbReference type="PROSITE" id="PS00107">
    <property type="entry name" value="PROTEIN_KINASE_ATP"/>
    <property type="match status" value="1"/>
</dbReference>
<evidence type="ECO:0000256" key="15">
    <source>
        <dbReference type="ARBA" id="ARBA00023136"/>
    </source>
</evidence>
<keyword evidence="7 22" id="KW-0812">Transmembrane</keyword>
<keyword evidence="10 20" id="KW-0547">Nucleotide-binding</keyword>
<evidence type="ECO:0000256" key="13">
    <source>
        <dbReference type="ARBA" id="ARBA00022840"/>
    </source>
</evidence>
<evidence type="ECO:0000256" key="22">
    <source>
        <dbReference type="SAM" id="Phobius"/>
    </source>
</evidence>
<dbReference type="Pfam" id="PF07714">
    <property type="entry name" value="PK_Tyr_Ser-Thr"/>
    <property type="match status" value="1"/>
</dbReference>
<dbReference type="GO" id="GO:0015074">
    <property type="term" value="P:DNA integration"/>
    <property type="evidence" value="ECO:0007669"/>
    <property type="project" value="InterPro"/>
</dbReference>
<name>A0A2N9E6N0_FAGSY</name>
<keyword evidence="6" id="KW-0808">Transferase</keyword>
<dbReference type="FunFam" id="1.10.510.10:FF:000146">
    <property type="entry name" value="LRR receptor-like serine/threonine-protein kinase IOS1"/>
    <property type="match status" value="1"/>
</dbReference>
<keyword evidence="12" id="KW-0418">Kinase</keyword>
<dbReference type="PANTHER" id="PTHR45631">
    <property type="entry name" value="OS07G0107800 PROTEIN-RELATED"/>
    <property type="match status" value="1"/>
</dbReference>
<evidence type="ECO:0000256" key="14">
    <source>
        <dbReference type="ARBA" id="ARBA00022989"/>
    </source>
</evidence>
<dbReference type="InterPro" id="IPR025724">
    <property type="entry name" value="GAG-pre-integrase_dom"/>
</dbReference>
<protein>
    <recommendedName>
        <fullName evidence="2">non-specific serine/threonine protein kinase</fullName>
        <ecNumber evidence="2">2.7.11.1</ecNumber>
    </recommendedName>
</protein>
<evidence type="ECO:0000256" key="9">
    <source>
        <dbReference type="ARBA" id="ARBA00022737"/>
    </source>
</evidence>
<dbReference type="InterPro" id="IPR024788">
    <property type="entry name" value="Malectin-like_Carb-bd_dom"/>
</dbReference>
<dbReference type="PROSITE" id="PS00108">
    <property type="entry name" value="PROTEIN_KINASE_ST"/>
    <property type="match status" value="1"/>
</dbReference>
<comment type="subcellular location">
    <subcellularLocation>
        <location evidence="1">Membrane</location>
        <topology evidence="1">Single-pass membrane protein</topology>
    </subcellularLocation>
</comment>
<evidence type="ECO:0000256" key="10">
    <source>
        <dbReference type="ARBA" id="ARBA00022741"/>
    </source>
</evidence>
<dbReference type="InterPro" id="IPR036397">
    <property type="entry name" value="RNaseH_sf"/>
</dbReference>
<dbReference type="InterPro" id="IPR001878">
    <property type="entry name" value="Znf_CCHC"/>
</dbReference>
<dbReference type="Gene3D" id="3.30.200.20">
    <property type="entry name" value="Phosphorylase Kinase, domain 1"/>
    <property type="match status" value="1"/>
</dbReference>
<dbReference type="Pfam" id="PF14223">
    <property type="entry name" value="Retrotran_gag_2"/>
    <property type="match status" value="1"/>
</dbReference>
<dbReference type="GO" id="GO:0003676">
    <property type="term" value="F:nucleic acid binding"/>
    <property type="evidence" value="ECO:0007669"/>
    <property type="project" value="InterPro"/>
</dbReference>
<keyword evidence="5" id="KW-0433">Leucine-rich repeat</keyword>
<evidence type="ECO:0000259" key="25">
    <source>
        <dbReference type="PROSITE" id="PS50994"/>
    </source>
</evidence>
<dbReference type="PROSITE" id="PS51450">
    <property type="entry name" value="LRR"/>
    <property type="match status" value="1"/>
</dbReference>
<dbReference type="SMART" id="SM00220">
    <property type="entry name" value="S_TKc"/>
    <property type="match status" value="1"/>
</dbReference>
<evidence type="ECO:0000256" key="19">
    <source>
        <dbReference type="PROSITE-ProRule" id="PRU00047"/>
    </source>
</evidence>
<evidence type="ECO:0000256" key="17">
    <source>
        <dbReference type="ARBA" id="ARBA00047899"/>
    </source>
</evidence>
<keyword evidence="19" id="KW-0862">Zinc</keyword>
<dbReference type="PROSITE" id="PS50011">
    <property type="entry name" value="PROTEIN_KINASE_DOM"/>
    <property type="match status" value="1"/>
</dbReference>
<dbReference type="Pfam" id="PF13976">
    <property type="entry name" value="gag_pre-integrs"/>
    <property type="match status" value="1"/>
</dbReference>
<dbReference type="SUPFAM" id="SSF53098">
    <property type="entry name" value="Ribonuclease H-like"/>
    <property type="match status" value="1"/>
</dbReference>
<evidence type="ECO:0000256" key="2">
    <source>
        <dbReference type="ARBA" id="ARBA00012513"/>
    </source>
</evidence>
<evidence type="ECO:0000256" key="1">
    <source>
        <dbReference type="ARBA" id="ARBA00004167"/>
    </source>
</evidence>
<feature type="domain" description="Integrase catalytic" evidence="25">
    <location>
        <begin position="948"/>
        <end position="1114"/>
    </location>
</feature>
<evidence type="ECO:0000256" key="4">
    <source>
        <dbReference type="ARBA" id="ARBA00022553"/>
    </source>
</evidence>
<evidence type="ECO:0000256" key="6">
    <source>
        <dbReference type="ARBA" id="ARBA00022679"/>
    </source>
</evidence>
<dbReference type="InterPro" id="IPR054722">
    <property type="entry name" value="PolX-like_BBD"/>
</dbReference>
<feature type="domain" description="Protein kinase" evidence="23">
    <location>
        <begin position="1844"/>
        <end position="2117"/>
    </location>
</feature>
<dbReference type="FunFam" id="3.80.10.10:FF:000129">
    <property type="entry name" value="Leucine-rich repeat receptor-like kinase"/>
    <property type="match status" value="1"/>
</dbReference>
<feature type="binding site" evidence="20">
    <location>
        <position position="1871"/>
    </location>
    <ligand>
        <name>ATP</name>
        <dbReference type="ChEBI" id="CHEBI:30616"/>
    </ligand>
</feature>
<dbReference type="Gene3D" id="1.10.510.10">
    <property type="entry name" value="Transferase(Phosphotransferase) domain 1"/>
    <property type="match status" value="1"/>
</dbReference>
<dbReference type="EC" id="2.7.11.1" evidence="2"/>
<keyword evidence="3" id="KW-0723">Serine/threonine-protein kinase</keyword>
<dbReference type="CDD" id="cd09272">
    <property type="entry name" value="RNase_HI_RT_Ty1"/>
    <property type="match status" value="1"/>
</dbReference>
<feature type="domain" description="CCHC-type" evidence="24">
    <location>
        <begin position="708"/>
        <end position="721"/>
    </location>
</feature>
<dbReference type="SUPFAM" id="SSF52058">
    <property type="entry name" value="L domain-like"/>
    <property type="match status" value="1"/>
</dbReference>
<dbReference type="InterPro" id="IPR013103">
    <property type="entry name" value="RVT_2"/>
</dbReference>
<dbReference type="InterPro" id="IPR008271">
    <property type="entry name" value="Ser/Thr_kinase_AS"/>
</dbReference>
<dbReference type="Pfam" id="PF00665">
    <property type="entry name" value="rve"/>
    <property type="match status" value="1"/>
</dbReference>
<evidence type="ECO:0000256" key="18">
    <source>
        <dbReference type="ARBA" id="ARBA00048679"/>
    </source>
</evidence>
<dbReference type="PROSITE" id="PS50158">
    <property type="entry name" value="ZF_CCHC"/>
    <property type="match status" value="1"/>
</dbReference>
<dbReference type="InterPro" id="IPR017441">
    <property type="entry name" value="Protein_kinase_ATP_BS"/>
</dbReference>
<dbReference type="CDD" id="cd14066">
    <property type="entry name" value="STKc_IRAK"/>
    <property type="match status" value="1"/>
</dbReference>
<dbReference type="InterPro" id="IPR012337">
    <property type="entry name" value="RNaseH-like_sf"/>
</dbReference>
<dbReference type="GO" id="GO:0008270">
    <property type="term" value="F:zinc ion binding"/>
    <property type="evidence" value="ECO:0007669"/>
    <property type="project" value="UniProtKB-KW"/>
</dbReference>
<dbReference type="Pfam" id="PF07727">
    <property type="entry name" value="RVT_2"/>
    <property type="match status" value="2"/>
</dbReference>
<evidence type="ECO:0000256" key="7">
    <source>
        <dbReference type="ARBA" id="ARBA00022692"/>
    </source>
</evidence>
<dbReference type="InterPro" id="IPR032675">
    <property type="entry name" value="LRR_dom_sf"/>
</dbReference>
<gene>
    <name evidence="26" type="ORF">FSB_LOCUS2498</name>
</gene>
<evidence type="ECO:0000313" key="26">
    <source>
        <dbReference type="EMBL" id="SPC74616.1"/>
    </source>
</evidence>
<dbReference type="PANTHER" id="PTHR45631:SF202">
    <property type="entry name" value="SENESCENCE-INDUCED RECEPTOR-LIKE SERINE_THREONINE-PROTEIN KINASE"/>
    <property type="match status" value="1"/>
</dbReference>
<dbReference type="EMBL" id="OIVN01000115">
    <property type="protein sequence ID" value="SPC74616.1"/>
    <property type="molecule type" value="Genomic_DNA"/>
</dbReference>
<evidence type="ECO:0000256" key="5">
    <source>
        <dbReference type="ARBA" id="ARBA00022614"/>
    </source>
</evidence>
<dbReference type="InterPro" id="IPR000719">
    <property type="entry name" value="Prot_kinase_dom"/>
</dbReference>
<dbReference type="Gene3D" id="3.80.10.10">
    <property type="entry name" value="Ribonuclease Inhibitor"/>
    <property type="match status" value="1"/>
</dbReference>
<feature type="region of interest" description="Disordered" evidence="21">
    <location>
        <begin position="1231"/>
        <end position="1252"/>
    </location>
</feature>
<dbReference type="GO" id="GO:0016020">
    <property type="term" value="C:membrane"/>
    <property type="evidence" value="ECO:0007669"/>
    <property type="project" value="UniProtKB-SubCell"/>
</dbReference>
<dbReference type="GO" id="GO:0004190">
    <property type="term" value="F:aspartic-type endopeptidase activity"/>
    <property type="evidence" value="ECO:0007669"/>
    <property type="project" value="UniProtKB-KW"/>
</dbReference>
<keyword evidence="4" id="KW-0597">Phosphoprotein</keyword>
<evidence type="ECO:0000256" key="20">
    <source>
        <dbReference type="PROSITE-ProRule" id="PRU10141"/>
    </source>
</evidence>
<keyword evidence="9" id="KW-0677">Repeat</keyword>
<evidence type="ECO:0000256" key="12">
    <source>
        <dbReference type="ARBA" id="ARBA00022777"/>
    </source>
</evidence>
<dbReference type="GO" id="GO:0005524">
    <property type="term" value="F:ATP binding"/>
    <property type="evidence" value="ECO:0007669"/>
    <property type="project" value="UniProtKB-UniRule"/>
</dbReference>
<dbReference type="GO" id="GO:0004674">
    <property type="term" value="F:protein serine/threonine kinase activity"/>
    <property type="evidence" value="ECO:0007669"/>
    <property type="project" value="UniProtKB-KW"/>
</dbReference>
<sequence>MVEKSVNSIVSISKKKVTWSGMGWFKHFILAFLGGFALIHLVHAQDQTGFISIDCGLTANSSYKEATTGLNYISDATFIDTGESKKISTEFKGSYQQQVWSLRSFPQGIRNCYRINITQGTKYLIRATFLFGDDVYDRSWQPNQLYERIVTSLSIDSQSHNSYQPPSVVMSSAAIPANDDSPLKYSWEAETANSEYYIYMHFAEVVDLKANQSRSFNITINGNPFFGPVVPKYLSTNTIYSKSVLNIAQKYEVSIFKTESSTLPPILNAIEIYSVRDFPYSETDQQDLDAITKIKSSYGVKRNWQGDPCVPQAYSWEGLNCSYDDYNPPRIISLNLSSSGLTGEITVDISNLQMLQYLDLSNNSLTGSVPDFLSQLQYLRVINLERNQLTGSVPTKLIEKSKNEPSTMATTSSISQTPILLLKDLVSVKLDATNYVIWKYQILSIFETYSLVDMLDGTVPPPEQYLADENGDLSLHENILYKQWKARDQALKTLINATLSPSAITLVIGQTTAQGVWQVLERRYTSLSRTHILSLKAELDRVKKSTTETITVYLDRVKEIRDKLGSVGVIVDDEDLLHTVLKGLPAEYDPFCSAMRTRDRAISCEELHVLLTSEEESKKNVKHGGNDQPHMAMAATHSQFFTPTTNNPLPLLSAPWNRGRGGRGNNRGRGGRNSNRGGFSSNSQGFASNPLGFSPNYNSSGTSQRPQCQICGKTGHLALDCFHRMNFAYQGRQPPAKLAAIASTAMSSAINAPYSNQSSWISDTGATDHFTPDISHIPDCHDYRGTDQVTVGNGQSLPITHTGNSQLYASSHLFKLRKILHVPSMSSNLLSVHRFCKDNNASFYFDASKFRIKDLSSGRLLYNGPSEHGLYPIHGAILPASSPKLFHTSAVSSSSQLWHNRLGHPQQSVVKHVLQNKLRLPVSNTTSLCIHCLEGKMHKLPFPNFVSITSHPLEIVHSDVWGPAPITSNNETRYYVTFVDDFTRFTWFFPLQSKSQVLSSFMHFKSTMENLLSCKLKILRTDCGGEYTKHDFQSFCSSTGVFHQFTCPHTSQQNGVAERKHRHIVDMGLTLMSQASLPLTFWPYAFSTAVFLINPLDVLAIHYSVPTLNTNSSLVQFSVFSLVILLMLRVSCVLIPSLPDSVSRHVTFDESVFPFHKLSSTPSFNHLPAHSQASNPAWLSALLYFHSCSLPSLLRAPPTPVLNSTNMPIPPLAPTSVTVLSSVPVVPSSTAPVSTSSTAPVPTSSTAPVPSSSTALVTASSLTPVAPSSPLVANAHPMQTRGKSGITKKKQLLLTKSAPDYLHTEPPSFSVARTIPQWHEAMASEFAALTRQSTWSLVPPSPDHHIIGCHWVFKLKRNSDGSVARYKARLVAKGNHQMPGIDFAETFSPVVKPATVRLILSIAAQNQWSLRQLDVSNAFLHGSLKECVFMSQPPGFVDSTAPSHADPSLFIYRHGSTVLYLLLYVDDIIITGNHSTAVTELITNLASVFELKDLGPLKFFLGLQIDYKTSGFFVHQSKYALDVLSRHNMTTCKPCTSPFVSCSKLSSDVVEFLLDPTPYRSLVGALQYLTFTRPDLSFAVNSLCQHMQNPTSAHMVAAKRVLRYVRGTLSHGILFQPGPMHLTVFTDADWAGNPVDRRSTTGFLVFLGNNLLTWASKKQPTVSRSSTEAEYRSLAVGAAEVAWIRMLLCDLHIFLPSSPTLWCDNTSAISLASNPVFHARTKHVEVDYHFVRERVVRGDLKVHFIPTADQLADLLTKALPTPRFLQIDGNSNLCGSDLCKKKNNIVVPIVASVGGLFILSFTVAAIWWGLRRRRQQNKTKGIASKSFESIQRQFTYSDILKITNNFTRVLGKGGFGKVYHGYIDDTQVAVKMLSPSSVQGCYFFFLSQMKLLMRVHHRNLTTLVGYCYEGTYMGLIYEYMANGDLEAHLSGENRNILSWEERLQIAMDAAQGLEYLHHGCKPPIIHRDVKTTNILLNENLHAKLADFGLSKIFPTDGDTHMSTLNVAGTPGYLDPKYSTSYRLTEKSDVYSFGVVLLRIITCGPVIDRSHENIHISQWVSFMLAKGDIESIVDPRLQGDFNINSVWKVVEIAMICVSPTSTKRPTMSQVVTELKECLASEIAQEEEMINVNLSSELKPFAR</sequence>
<feature type="region of interest" description="Disordered" evidence="21">
    <location>
        <begin position="644"/>
        <end position="685"/>
    </location>
</feature>
<keyword evidence="8" id="KW-0732">Signal</keyword>
<evidence type="ECO:0000259" key="24">
    <source>
        <dbReference type="PROSITE" id="PS50158"/>
    </source>
</evidence>
<keyword evidence="14 22" id="KW-1133">Transmembrane helix</keyword>
<dbReference type="InterPro" id="IPR001584">
    <property type="entry name" value="Integrase_cat-core"/>
</dbReference>
<evidence type="ECO:0000256" key="8">
    <source>
        <dbReference type="ARBA" id="ARBA00022729"/>
    </source>
</evidence>
<keyword evidence="16" id="KW-0675">Receptor</keyword>